<name>A0ABP0B6P7_9PEZI</name>
<dbReference type="Pfam" id="PF08324">
    <property type="entry name" value="PUL"/>
    <property type="match status" value="1"/>
</dbReference>
<dbReference type="Pfam" id="PF05903">
    <property type="entry name" value="Peptidase_C97"/>
    <property type="match status" value="1"/>
</dbReference>
<dbReference type="EMBL" id="CAWUHB010000009">
    <property type="protein sequence ID" value="CAK7214970.1"/>
    <property type="molecule type" value="Genomic_DNA"/>
</dbReference>
<dbReference type="InterPro" id="IPR011989">
    <property type="entry name" value="ARM-like"/>
</dbReference>
<feature type="domain" description="PPPDE" evidence="6">
    <location>
        <begin position="1"/>
        <end position="141"/>
    </location>
</feature>
<dbReference type="Proteomes" id="UP001642405">
    <property type="component" value="Unassembled WGS sequence"/>
</dbReference>
<dbReference type="PANTHER" id="PTHR12378:SF7">
    <property type="entry name" value="DESUMOYLATING ISOPEPTIDASE 1"/>
    <property type="match status" value="1"/>
</dbReference>
<organism evidence="7 8">
    <name type="scientific">Sporothrix curviconia</name>
    <dbReference type="NCBI Taxonomy" id="1260050"/>
    <lineage>
        <taxon>Eukaryota</taxon>
        <taxon>Fungi</taxon>
        <taxon>Dikarya</taxon>
        <taxon>Ascomycota</taxon>
        <taxon>Pezizomycotina</taxon>
        <taxon>Sordariomycetes</taxon>
        <taxon>Sordariomycetidae</taxon>
        <taxon>Ophiostomatales</taxon>
        <taxon>Ophiostomataceae</taxon>
        <taxon>Sporothrix</taxon>
    </lineage>
</organism>
<feature type="compositionally biased region" description="Polar residues" evidence="4">
    <location>
        <begin position="147"/>
        <end position="161"/>
    </location>
</feature>
<evidence type="ECO:0000256" key="4">
    <source>
        <dbReference type="SAM" id="MobiDB-lite"/>
    </source>
</evidence>
<evidence type="ECO:0000256" key="3">
    <source>
        <dbReference type="ARBA" id="ARBA00022801"/>
    </source>
</evidence>
<keyword evidence="8" id="KW-1185">Reference proteome</keyword>
<accession>A0ABP0B6P7</accession>
<feature type="domain" description="PUL" evidence="5">
    <location>
        <begin position="195"/>
        <end position="483"/>
    </location>
</feature>
<proteinExistence type="inferred from homology"/>
<dbReference type="Gene3D" id="3.90.1720.30">
    <property type="entry name" value="PPPDE domains"/>
    <property type="match status" value="1"/>
</dbReference>
<dbReference type="PROSITE" id="PS51858">
    <property type="entry name" value="PPPDE"/>
    <property type="match status" value="1"/>
</dbReference>
<feature type="region of interest" description="Disordered" evidence="4">
    <location>
        <begin position="147"/>
        <end position="191"/>
    </location>
</feature>
<evidence type="ECO:0000259" key="5">
    <source>
        <dbReference type="PROSITE" id="PS51396"/>
    </source>
</evidence>
<dbReference type="InterPro" id="IPR013535">
    <property type="entry name" value="PUL_dom"/>
</dbReference>
<evidence type="ECO:0000313" key="7">
    <source>
        <dbReference type="EMBL" id="CAK7214970.1"/>
    </source>
</evidence>
<keyword evidence="2" id="KW-0645">Protease</keyword>
<protein>
    <submittedName>
        <fullName evidence="7">Uncharacterized protein</fullName>
    </submittedName>
</protein>
<sequence length="488" mass="52587">MEVQLLVYDLSQGLARQMSMGFLGFQLDAIYHTSIELNGREYVYDGGILAIQPYSSHLGHPMEKLPLGTTNLTMDVIEEYLDSVRPIFTADAYDLFQHNCNNFTDSFSNFLLGHGIPEHITGMPRAVLASPMGHMLLPQLVQSVNAGRRQNGNGSLLGLQNSAQQASPQSPPPVQPTTPSGPPHPHHKLRLPSFANTANTKPVLFEKVPPLDKLIGKLGDDMAGQPAVHALRKYLEERAKSASIAQEKQNGPASVAIPDLASLGQLVREAVKAMPRANLFAAVDLFRCSLVDPRISGFFAEEVDHATVQSVLGVVLSTEGEACPYALRLVALQMVCNLFSSPLYARELFTHAALRPAVVQLVAASFLDESHNSVRAAAASLLFNMALANRRSREGRTSSGLPEEDRVELTASVIEAIGQEEASAGALQCMLAALGHLVYCAPLDGELVDLLRVLDASSVVLGKQKAFPNEPLIAEVGSELLGKGLQRP</sequence>
<evidence type="ECO:0000256" key="2">
    <source>
        <dbReference type="ARBA" id="ARBA00022670"/>
    </source>
</evidence>
<dbReference type="InterPro" id="IPR042266">
    <property type="entry name" value="PPPDE_sf"/>
</dbReference>
<evidence type="ECO:0000313" key="8">
    <source>
        <dbReference type="Proteomes" id="UP001642405"/>
    </source>
</evidence>
<comment type="caution">
    <text evidence="7">The sequence shown here is derived from an EMBL/GenBank/DDBJ whole genome shotgun (WGS) entry which is preliminary data.</text>
</comment>
<comment type="similarity">
    <text evidence="1">Belongs to the DeSI family.</text>
</comment>
<feature type="compositionally biased region" description="Pro residues" evidence="4">
    <location>
        <begin position="169"/>
        <end position="183"/>
    </location>
</feature>
<dbReference type="InterPro" id="IPR008580">
    <property type="entry name" value="PPPDE_dom"/>
</dbReference>
<dbReference type="Gene3D" id="1.25.10.10">
    <property type="entry name" value="Leucine-rich Repeat Variant"/>
    <property type="match status" value="1"/>
</dbReference>
<dbReference type="PANTHER" id="PTHR12378">
    <property type="entry name" value="DESUMOYLATING ISOPEPTIDASE"/>
    <property type="match status" value="1"/>
</dbReference>
<dbReference type="PROSITE" id="PS51396">
    <property type="entry name" value="PUL"/>
    <property type="match status" value="1"/>
</dbReference>
<evidence type="ECO:0000259" key="6">
    <source>
        <dbReference type="PROSITE" id="PS51858"/>
    </source>
</evidence>
<dbReference type="SMART" id="SM01179">
    <property type="entry name" value="DUF862"/>
    <property type="match status" value="1"/>
</dbReference>
<keyword evidence="3" id="KW-0378">Hydrolase</keyword>
<evidence type="ECO:0000256" key="1">
    <source>
        <dbReference type="ARBA" id="ARBA00008140"/>
    </source>
</evidence>
<reference evidence="7 8" key="1">
    <citation type="submission" date="2024-01" db="EMBL/GenBank/DDBJ databases">
        <authorList>
            <person name="Allen C."/>
            <person name="Tagirdzhanova G."/>
        </authorList>
    </citation>
    <scope>NUCLEOTIDE SEQUENCE [LARGE SCALE GENOMIC DNA]</scope>
</reference>
<gene>
    <name evidence="7" type="ORF">SCUCBS95973_002317</name>
</gene>